<keyword evidence="8" id="KW-1133">Transmembrane helix</keyword>
<accession>A0A5A7MNU2</accession>
<evidence type="ECO:0000256" key="9">
    <source>
        <dbReference type="ARBA" id="ARBA00023136"/>
    </source>
</evidence>
<dbReference type="AlphaFoldDB" id="A0A5A7MNU2"/>
<dbReference type="InterPro" id="IPR037682">
    <property type="entry name" value="TonB_C"/>
</dbReference>
<dbReference type="GO" id="GO:0005886">
    <property type="term" value="C:plasma membrane"/>
    <property type="evidence" value="ECO:0007669"/>
    <property type="project" value="UniProtKB-SubCell"/>
</dbReference>
<keyword evidence="6" id="KW-0812">Transmembrane</keyword>
<dbReference type="PROSITE" id="PS51257">
    <property type="entry name" value="PROKAR_LIPOPROTEIN"/>
    <property type="match status" value="1"/>
</dbReference>
<comment type="similarity">
    <text evidence="2 10">Belongs to the TonB family.</text>
</comment>
<dbReference type="Proteomes" id="UP000322084">
    <property type="component" value="Unassembled WGS sequence"/>
</dbReference>
<dbReference type="InterPro" id="IPR006260">
    <property type="entry name" value="TonB/TolA_C"/>
</dbReference>
<evidence type="ECO:0000256" key="1">
    <source>
        <dbReference type="ARBA" id="ARBA00004383"/>
    </source>
</evidence>
<keyword evidence="3 10" id="KW-0813">Transport</keyword>
<dbReference type="PANTHER" id="PTHR33446:SF14">
    <property type="entry name" value="PROTEIN TONB"/>
    <property type="match status" value="1"/>
</dbReference>
<dbReference type="GO" id="GO:0031992">
    <property type="term" value="F:energy transducer activity"/>
    <property type="evidence" value="ECO:0007669"/>
    <property type="project" value="InterPro"/>
</dbReference>
<organism evidence="13 14">
    <name type="scientific">Iodidimonas gelatinilytica</name>
    <dbReference type="NCBI Taxonomy" id="1236966"/>
    <lineage>
        <taxon>Bacteria</taxon>
        <taxon>Pseudomonadati</taxon>
        <taxon>Pseudomonadota</taxon>
        <taxon>Alphaproteobacteria</taxon>
        <taxon>Iodidimonadales</taxon>
        <taxon>Iodidimonadaceae</taxon>
        <taxon>Iodidimonas</taxon>
    </lineage>
</organism>
<comment type="subcellular location">
    <subcellularLocation>
        <location evidence="1 10">Cell inner membrane</location>
        <topology evidence="1 10">Single-pass membrane protein</topology>
        <orientation evidence="1 10">Periplasmic side</orientation>
    </subcellularLocation>
</comment>
<comment type="function">
    <text evidence="10">Interacts with outer membrane receptor proteins that carry out high-affinity binding and energy dependent uptake into the periplasmic space of specific substrates. It could act to transduce energy from the cytoplasmic membrane to specific energy-requiring processes in the outer membrane, resulting in the release into the periplasm of ligands bound by these outer membrane proteins.</text>
</comment>
<protein>
    <recommendedName>
        <fullName evidence="10">Protein TonB</fullName>
    </recommendedName>
</protein>
<evidence type="ECO:0000256" key="11">
    <source>
        <dbReference type="SAM" id="SignalP"/>
    </source>
</evidence>
<evidence type="ECO:0000259" key="12">
    <source>
        <dbReference type="PROSITE" id="PS52015"/>
    </source>
</evidence>
<keyword evidence="5 10" id="KW-0997">Cell inner membrane</keyword>
<dbReference type="GO" id="GO:0015891">
    <property type="term" value="P:siderophore transport"/>
    <property type="evidence" value="ECO:0007669"/>
    <property type="project" value="InterPro"/>
</dbReference>
<evidence type="ECO:0000256" key="10">
    <source>
        <dbReference type="RuleBase" id="RU362123"/>
    </source>
</evidence>
<dbReference type="GO" id="GO:0055085">
    <property type="term" value="P:transmembrane transport"/>
    <property type="evidence" value="ECO:0007669"/>
    <property type="project" value="InterPro"/>
</dbReference>
<keyword evidence="7 10" id="KW-0653">Protein transport</keyword>
<evidence type="ECO:0000313" key="14">
    <source>
        <dbReference type="Proteomes" id="UP000322084"/>
    </source>
</evidence>
<dbReference type="PROSITE" id="PS52015">
    <property type="entry name" value="TONB_CTD"/>
    <property type="match status" value="1"/>
</dbReference>
<evidence type="ECO:0000256" key="4">
    <source>
        <dbReference type="ARBA" id="ARBA00022475"/>
    </source>
</evidence>
<sequence length="116" mass="13010">MRDMMQRFFLVFTAILSLAACTHFETRDAILVTSVQPDYPQEARAQGIEGRVVLEYIINEEGIPVDIQIVEATPKGVFELAAIAALSQWRYQPALKMGRPTRSPEAEAVLNFELAQ</sequence>
<feature type="domain" description="TonB C-terminal" evidence="12">
    <location>
        <begin position="24"/>
        <end position="116"/>
    </location>
</feature>
<dbReference type="PRINTS" id="PR01374">
    <property type="entry name" value="TONBPROTEIN"/>
</dbReference>
<dbReference type="InterPro" id="IPR051045">
    <property type="entry name" value="TonB-dependent_transducer"/>
</dbReference>
<evidence type="ECO:0000256" key="5">
    <source>
        <dbReference type="ARBA" id="ARBA00022519"/>
    </source>
</evidence>
<gene>
    <name evidence="13" type="ORF">JCM17844_09410</name>
</gene>
<evidence type="ECO:0000256" key="2">
    <source>
        <dbReference type="ARBA" id="ARBA00006555"/>
    </source>
</evidence>
<evidence type="ECO:0000313" key="13">
    <source>
        <dbReference type="EMBL" id="GEQ97304.1"/>
    </source>
</evidence>
<evidence type="ECO:0000256" key="6">
    <source>
        <dbReference type="ARBA" id="ARBA00022692"/>
    </source>
</evidence>
<dbReference type="InterPro" id="IPR003538">
    <property type="entry name" value="TonB"/>
</dbReference>
<dbReference type="NCBIfam" id="TIGR01352">
    <property type="entry name" value="tonB_Cterm"/>
    <property type="match status" value="1"/>
</dbReference>
<evidence type="ECO:0000256" key="8">
    <source>
        <dbReference type="ARBA" id="ARBA00022989"/>
    </source>
</evidence>
<dbReference type="PANTHER" id="PTHR33446">
    <property type="entry name" value="PROTEIN TONB-RELATED"/>
    <property type="match status" value="1"/>
</dbReference>
<keyword evidence="4 10" id="KW-1003">Cell membrane</keyword>
<name>A0A5A7MNU2_9PROT</name>
<evidence type="ECO:0000256" key="7">
    <source>
        <dbReference type="ARBA" id="ARBA00022927"/>
    </source>
</evidence>
<dbReference type="SUPFAM" id="SSF74653">
    <property type="entry name" value="TolA/TonB C-terminal domain"/>
    <property type="match status" value="1"/>
</dbReference>
<keyword evidence="9" id="KW-0472">Membrane</keyword>
<evidence type="ECO:0000256" key="3">
    <source>
        <dbReference type="ARBA" id="ARBA00022448"/>
    </source>
</evidence>
<reference evidence="13 14" key="1">
    <citation type="submission" date="2019-09" db="EMBL/GenBank/DDBJ databases">
        <title>NBRP : Genome information of microbial organism related human and environment.</title>
        <authorList>
            <person name="Hattori M."/>
            <person name="Oshima K."/>
            <person name="Inaba H."/>
            <person name="Suda W."/>
            <person name="Sakamoto M."/>
            <person name="Iino T."/>
            <person name="Kitahara M."/>
            <person name="Oshida Y."/>
            <person name="Iida T."/>
            <person name="Kudo T."/>
            <person name="Itoh T."/>
            <person name="Ohkuma M."/>
        </authorList>
    </citation>
    <scope>NUCLEOTIDE SEQUENCE [LARGE SCALE GENOMIC DNA]</scope>
    <source>
        <strain evidence="13 14">Hi-2</strain>
    </source>
</reference>
<feature type="chain" id="PRO_5022998433" description="Protein TonB" evidence="11">
    <location>
        <begin position="20"/>
        <end position="116"/>
    </location>
</feature>
<dbReference type="GO" id="GO:0030288">
    <property type="term" value="C:outer membrane-bounded periplasmic space"/>
    <property type="evidence" value="ECO:0007669"/>
    <property type="project" value="InterPro"/>
</dbReference>
<dbReference type="Gene3D" id="3.30.1150.10">
    <property type="match status" value="1"/>
</dbReference>
<feature type="signal peptide" evidence="11">
    <location>
        <begin position="1"/>
        <end position="19"/>
    </location>
</feature>
<keyword evidence="10" id="KW-0735">Signal-anchor</keyword>
<comment type="caution">
    <text evidence="13">The sequence shown here is derived from an EMBL/GenBank/DDBJ whole genome shotgun (WGS) entry which is preliminary data.</text>
</comment>
<dbReference type="EMBL" id="BKCL01000002">
    <property type="protein sequence ID" value="GEQ97304.1"/>
    <property type="molecule type" value="Genomic_DNA"/>
</dbReference>
<dbReference type="GO" id="GO:0015031">
    <property type="term" value="P:protein transport"/>
    <property type="evidence" value="ECO:0007669"/>
    <property type="project" value="UniProtKB-UniRule"/>
</dbReference>
<dbReference type="Pfam" id="PF03544">
    <property type="entry name" value="TonB_C"/>
    <property type="match status" value="1"/>
</dbReference>
<keyword evidence="11" id="KW-0732">Signal</keyword>
<proteinExistence type="inferred from homology"/>